<dbReference type="KEGG" id="tpla:ElP_49210"/>
<reference evidence="1 2" key="1">
    <citation type="submission" date="2019-02" db="EMBL/GenBank/DDBJ databases">
        <title>Deep-cultivation of Planctomycetes and their phenomic and genomic characterization uncovers novel biology.</title>
        <authorList>
            <person name="Wiegand S."/>
            <person name="Jogler M."/>
            <person name="Boedeker C."/>
            <person name="Pinto D."/>
            <person name="Vollmers J."/>
            <person name="Rivas-Marin E."/>
            <person name="Kohn T."/>
            <person name="Peeters S.H."/>
            <person name="Heuer A."/>
            <person name="Rast P."/>
            <person name="Oberbeckmann S."/>
            <person name="Bunk B."/>
            <person name="Jeske O."/>
            <person name="Meyerdierks A."/>
            <person name="Storesund J.E."/>
            <person name="Kallscheuer N."/>
            <person name="Luecker S."/>
            <person name="Lage O.M."/>
            <person name="Pohl T."/>
            <person name="Merkel B.J."/>
            <person name="Hornburger P."/>
            <person name="Mueller R.-W."/>
            <person name="Bruemmer F."/>
            <person name="Labrenz M."/>
            <person name="Spormann A.M."/>
            <person name="Op den Camp H."/>
            <person name="Overmann J."/>
            <person name="Amann R."/>
            <person name="Jetten M.S.M."/>
            <person name="Mascher T."/>
            <person name="Medema M.H."/>
            <person name="Devos D.P."/>
            <person name="Kaster A.-K."/>
            <person name="Ovreas L."/>
            <person name="Rohde M."/>
            <person name="Galperin M.Y."/>
            <person name="Jogler C."/>
        </authorList>
    </citation>
    <scope>NUCLEOTIDE SEQUENCE [LARGE SCALE GENOMIC DNA]</scope>
    <source>
        <strain evidence="1 2">ElP</strain>
    </source>
</reference>
<organism evidence="1 2">
    <name type="scientific">Tautonia plasticadhaerens</name>
    <dbReference type="NCBI Taxonomy" id="2527974"/>
    <lineage>
        <taxon>Bacteria</taxon>
        <taxon>Pseudomonadati</taxon>
        <taxon>Planctomycetota</taxon>
        <taxon>Planctomycetia</taxon>
        <taxon>Isosphaerales</taxon>
        <taxon>Isosphaeraceae</taxon>
        <taxon>Tautonia</taxon>
    </lineage>
</organism>
<evidence type="ECO:0008006" key="3">
    <source>
        <dbReference type="Google" id="ProtNLM"/>
    </source>
</evidence>
<proteinExistence type="predicted"/>
<gene>
    <name evidence="1" type="ORF">ElP_49210</name>
</gene>
<accession>A0A518H802</accession>
<keyword evidence="2" id="KW-1185">Reference proteome</keyword>
<protein>
    <recommendedName>
        <fullName evidence="3">Cyclase dehydrase</fullName>
    </recommendedName>
</protein>
<name>A0A518H802_9BACT</name>
<sequence length="145" mass="15718">MNVARGLGWFSLGLGLAEIVAGREIGRTLGMEDRTWLIRAYGIREIVSGVAIFSQDTPRAGVWSRVAGDVLDLATLASACTDDNPKRANVAAAIVSIAGITWVDYWCAKRLHSGRPHASYRVHQQYVADGPSRRNASGEFPAAHR</sequence>
<evidence type="ECO:0000313" key="1">
    <source>
        <dbReference type="EMBL" id="QDV36989.1"/>
    </source>
</evidence>
<evidence type="ECO:0000313" key="2">
    <source>
        <dbReference type="Proteomes" id="UP000317835"/>
    </source>
</evidence>
<dbReference type="EMBL" id="CP036426">
    <property type="protein sequence ID" value="QDV36989.1"/>
    <property type="molecule type" value="Genomic_DNA"/>
</dbReference>
<dbReference type="AlphaFoldDB" id="A0A518H802"/>
<dbReference type="Proteomes" id="UP000317835">
    <property type="component" value="Chromosome"/>
</dbReference>